<reference evidence="3 4" key="1">
    <citation type="submission" date="2024-01" db="EMBL/GenBank/DDBJ databases">
        <title>A draft genome for the cacao thread blight pathogen Marasmiellus scandens.</title>
        <authorList>
            <person name="Baruah I.K."/>
            <person name="Leung J."/>
            <person name="Bukari Y."/>
            <person name="Amoako-Attah I."/>
            <person name="Meinhardt L.W."/>
            <person name="Bailey B.A."/>
            <person name="Cohen S.P."/>
        </authorList>
    </citation>
    <scope>NUCLEOTIDE SEQUENCE [LARGE SCALE GENOMIC DNA]</scope>
    <source>
        <strain evidence="3 4">GH-19</strain>
    </source>
</reference>
<dbReference type="Pfam" id="PF00850">
    <property type="entry name" value="Hist_deacetyl"/>
    <property type="match status" value="2"/>
</dbReference>
<dbReference type="PANTHER" id="PTHR10625">
    <property type="entry name" value="HISTONE DEACETYLASE HDAC1-RELATED"/>
    <property type="match status" value="1"/>
</dbReference>
<keyword evidence="4" id="KW-1185">Reference proteome</keyword>
<feature type="region of interest" description="Disordered" evidence="1">
    <location>
        <begin position="313"/>
        <end position="334"/>
    </location>
</feature>
<dbReference type="InterPro" id="IPR023801">
    <property type="entry name" value="His_deacetylse_dom"/>
</dbReference>
<protein>
    <recommendedName>
        <fullName evidence="2">Histone deacetylase domain-containing protein</fullName>
    </recommendedName>
</protein>
<dbReference type="InterPro" id="IPR037138">
    <property type="entry name" value="His_deacetylse_dom_sf"/>
</dbReference>
<dbReference type="SUPFAM" id="SSF52768">
    <property type="entry name" value="Arginase/deacetylase"/>
    <property type="match status" value="2"/>
</dbReference>
<dbReference type="PANTHER" id="PTHR10625:SF36">
    <property type="entry name" value="HISTONE DEACETYLASE 3"/>
    <property type="match status" value="1"/>
</dbReference>
<evidence type="ECO:0000256" key="1">
    <source>
        <dbReference type="SAM" id="MobiDB-lite"/>
    </source>
</evidence>
<feature type="domain" description="Histone deacetylase" evidence="2">
    <location>
        <begin position="262"/>
        <end position="468"/>
    </location>
</feature>
<dbReference type="PRINTS" id="PR01271">
    <property type="entry name" value="HISDACETLASE"/>
</dbReference>
<evidence type="ECO:0000259" key="2">
    <source>
        <dbReference type="Pfam" id="PF00850"/>
    </source>
</evidence>
<dbReference type="EMBL" id="JBANRG010000082">
    <property type="protein sequence ID" value="KAK7437922.1"/>
    <property type="molecule type" value="Genomic_DNA"/>
</dbReference>
<gene>
    <name evidence="3" type="ORF">VKT23_018357</name>
</gene>
<feature type="compositionally biased region" description="Polar residues" evidence="1">
    <location>
        <begin position="246"/>
        <end position="256"/>
    </location>
</feature>
<evidence type="ECO:0000313" key="4">
    <source>
        <dbReference type="Proteomes" id="UP001498398"/>
    </source>
</evidence>
<dbReference type="InterPro" id="IPR023696">
    <property type="entry name" value="Ureohydrolase_dom_sf"/>
</dbReference>
<dbReference type="Proteomes" id="UP001498398">
    <property type="component" value="Unassembled WGS sequence"/>
</dbReference>
<proteinExistence type="predicted"/>
<feature type="region of interest" description="Disordered" evidence="1">
    <location>
        <begin position="199"/>
        <end position="261"/>
    </location>
</feature>
<dbReference type="InterPro" id="IPR003084">
    <property type="entry name" value="HDAC_I/II"/>
</dbReference>
<feature type="domain" description="Histone deacetylase" evidence="2">
    <location>
        <begin position="23"/>
        <end position="158"/>
    </location>
</feature>
<accession>A0ABR1IPG4</accession>
<sequence>MSSSPAVAYVVSQDLVKYSSRLPCNTGRSLLVHSLINALGLLSNTRSTRRIQVINPRRAAYKDLAIYHSKEYLDFVLNPSDEEPESFGLEDDCPIFDGMPEYIQLVAGATCTAANALKLGVVDTAICWDGGRHHAQKSRASGFCYVADCVLAILLLKKALPKTIDPPPSVLAYDDEESQNSAGETHVVLEPVLESSASPIAASSGLSDSKPQGSDSIDTQNANEETPPSTSGSVGVDSQERVEADATTQNPDSKPRNQIRTKPRVMYLDLDIHFGDGVAQAFYSPQSIGQSYTRSNRQVLTLSIHHASPGFFPSSSLSGLPPSKSTSDESLSSNTSFDPYTLSIPLLPGAGCSTYASIWLDVVERVREAFDPDYIVVQCGVDGLSGDGKVKIGNWSLGGRQRDVDEVVDRGESNNEHKCEESELELETGSLGWCISRIVNYWPGKKLFLGGGGYNHPNAARAWAFLTSIITGNPLPLSTPIPHTVFNKPNEPFRFFPAFAPSFTLDVPPGNMRDMNTEEYLMQVKGAFEGVYQVLEDGNRV</sequence>
<evidence type="ECO:0000313" key="3">
    <source>
        <dbReference type="EMBL" id="KAK7437922.1"/>
    </source>
</evidence>
<name>A0ABR1IPG4_9AGAR</name>
<comment type="caution">
    <text evidence="3">The sequence shown here is derived from an EMBL/GenBank/DDBJ whole genome shotgun (WGS) entry which is preliminary data.</text>
</comment>
<organism evidence="3 4">
    <name type="scientific">Marasmiellus scandens</name>
    <dbReference type="NCBI Taxonomy" id="2682957"/>
    <lineage>
        <taxon>Eukaryota</taxon>
        <taxon>Fungi</taxon>
        <taxon>Dikarya</taxon>
        <taxon>Basidiomycota</taxon>
        <taxon>Agaricomycotina</taxon>
        <taxon>Agaricomycetes</taxon>
        <taxon>Agaricomycetidae</taxon>
        <taxon>Agaricales</taxon>
        <taxon>Marasmiineae</taxon>
        <taxon>Omphalotaceae</taxon>
        <taxon>Marasmiellus</taxon>
    </lineage>
</organism>
<dbReference type="Gene3D" id="3.40.800.20">
    <property type="entry name" value="Histone deacetylase domain"/>
    <property type="match status" value="1"/>
</dbReference>
<feature type="compositionally biased region" description="Polar residues" evidence="1">
    <location>
        <begin position="204"/>
        <end position="233"/>
    </location>
</feature>